<evidence type="ECO:0000256" key="3">
    <source>
        <dbReference type="ARBA" id="ARBA00022946"/>
    </source>
</evidence>
<evidence type="ECO:0000256" key="11">
    <source>
        <dbReference type="ARBA" id="ARBA00047972"/>
    </source>
</evidence>
<dbReference type="Proteomes" id="UP001142610">
    <property type="component" value="Unassembled WGS sequence"/>
</dbReference>
<dbReference type="InterPro" id="IPR029058">
    <property type="entry name" value="AB_hydrolase_fold"/>
</dbReference>
<evidence type="ECO:0000256" key="9">
    <source>
        <dbReference type="ARBA" id="ARBA00046047"/>
    </source>
</evidence>
<dbReference type="EC" id="3.1.1.93" evidence="4"/>
<evidence type="ECO:0000313" key="14">
    <source>
        <dbReference type="Proteomes" id="UP001142610"/>
    </source>
</evidence>
<gene>
    <name evidence="13" type="ORF">NOG11_03955</name>
</gene>
<feature type="domain" description="Serine aminopeptidase S33" evidence="12">
    <location>
        <begin position="42"/>
        <end position="137"/>
    </location>
</feature>
<dbReference type="EC" id="3.1.2.22" evidence="1"/>
<comment type="caution">
    <text evidence="13">The sequence shown here is derived from an EMBL/GenBank/DDBJ whole genome shotgun (WGS) entry which is preliminary data.</text>
</comment>
<keyword evidence="2 13" id="KW-0378">Hydrolase</keyword>
<reference evidence="13" key="1">
    <citation type="submission" date="2022-07" db="EMBL/GenBank/DDBJ databases">
        <title>Parvularcula maris sp. nov., an algicidal bacterium isolated from seawater.</title>
        <authorList>
            <person name="Li F."/>
        </authorList>
    </citation>
    <scope>NUCLEOTIDE SEQUENCE</scope>
    <source>
        <strain evidence="13">BGMRC 0090</strain>
    </source>
</reference>
<dbReference type="Gene3D" id="3.40.50.1820">
    <property type="entry name" value="alpha/beta hydrolase"/>
    <property type="match status" value="1"/>
</dbReference>
<proteinExistence type="predicted"/>
<evidence type="ECO:0000256" key="4">
    <source>
        <dbReference type="ARBA" id="ARBA00039132"/>
    </source>
</evidence>
<dbReference type="RefSeq" id="WP_256618371.1">
    <property type="nucleotide sequence ID" value="NZ_JANIBC010000002.1"/>
</dbReference>
<organism evidence="13 14">
    <name type="scientific">Parvularcula maris</name>
    <dbReference type="NCBI Taxonomy" id="2965077"/>
    <lineage>
        <taxon>Bacteria</taxon>
        <taxon>Pseudomonadati</taxon>
        <taxon>Pseudomonadota</taxon>
        <taxon>Alphaproteobacteria</taxon>
        <taxon>Parvularculales</taxon>
        <taxon>Parvularculaceae</taxon>
        <taxon>Parvularcula</taxon>
    </lineage>
</organism>
<keyword evidence="14" id="KW-1185">Reference proteome</keyword>
<dbReference type="PRINTS" id="PR00111">
    <property type="entry name" value="ABHYDROLASE"/>
</dbReference>
<evidence type="ECO:0000259" key="12">
    <source>
        <dbReference type="Pfam" id="PF12146"/>
    </source>
</evidence>
<dbReference type="InterPro" id="IPR022742">
    <property type="entry name" value="Hydrolase_4"/>
</dbReference>
<evidence type="ECO:0000256" key="8">
    <source>
        <dbReference type="ARBA" id="ARBA00042704"/>
    </source>
</evidence>
<accession>A0A9X2L7K1</accession>
<evidence type="ECO:0000313" key="13">
    <source>
        <dbReference type="EMBL" id="MCQ8184534.1"/>
    </source>
</evidence>
<comment type="function">
    <text evidence="9">Acts as an acyl-protein thioesterase that hydrolyzes fatty acids from acylated residues in proteins. Regulates the mitochondrial S-depalmitoylation of the nucleophilic active site residue of peroxiredoxin-5/PRDX5, a key antioxidant protein, therefore modulating mitochondrial antioxidant ability. Also catalyzes the deglucuronidation of mycophenolic acid acyl-glucuronide, an active metabolite of the immunosuppressant drug mycophenolate.</text>
</comment>
<dbReference type="AlphaFoldDB" id="A0A9X2L7K1"/>
<dbReference type="Pfam" id="PF12146">
    <property type="entry name" value="Hydrolase_4"/>
    <property type="match status" value="1"/>
</dbReference>
<dbReference type="SUPFAM" id="SSF53474">
    <property type="entry name" value="alpha/beta-Hydrolases"/>
    <property type="match status" value="1"/>
</dbReference>
<comment type="catalytic activity">
    <reaction evidence="11">
        <text>mycophenolic acid O-acyl-beta-D-glucuronide + H2O = mycophenolate + D-glucuronate + H(+)</text>
        <dbReference type="Rhea" id="RHEA:34179"/>
        <dbReference type="ChEBI" id="CHEBI:15377"/>
        <dbReference type="ChEBI" id="CHEBI:15378"/>
        <dbReference type="ChEBI" id="CHEBI:58720"/>
        <dbReference type="ChEBI" id="CHEBI:62932"/>
        <dbReference type="ChEBI" id="CHEBI:66982"/>
        <dbReference type="EC" id="3.1.1.93"/>
    </reaction>
    <physiologicalReaction direction="left-to-right" evidence="11">
        <dbReference type="Rhea" id="RHEA:34180"/>
    </physiologicalReaction>
</comment>
<dbReference type="PANTHER" id="PTHR16138">
    <property type="entry name" value="MYCOPHENOLIC ACID ACYL-GLUCURONIDE ESTERASE, MITOCHONDRIAL"/>
    <property type="match status" value="1"/>
</dbReference>
<evidence type="ECO:0000256" key="10">
    <source>
        <dbReference type="ARBA" id="ARBA00047409"/>
    </source>
</evidence>
<evidence type="ECO:0000256" key="1">
    <source>
        <dbReference type="ARBA" id="ARBA00012423"/>
    </source>
</evidence>
<keyword evidence="3" id="KW-0809">Transit peptide</keyword>
<dbReference type="GO" id="GO:0102390">
    <property type="term" value="F:mycophenolic acid acyl-glucuronide esterase activity"/>
    <property type="evidence" value="ECO:0007669"/>
    <property type="project" value="UniProtKB-EC"/>
</dbReference>
<evidence type="ECO:0000256" key="2">
    <source>
        <dbReference type="ARBA" id="ARBA00022801"/>
    </source>
</evidence>
<dbReference type="PANTHER" id="PTHR16138:SF7">
    <property type="entry name" value="PALMITOYL-PROTEIN THIOESTERASE ABHD10, MITOCHONDRIAL"/>
    <property type="match status" value="1"/>
</dbReference>
<dbReference type="InterPro" id="IPR052382">
    <property type="entry name" value="ABHD10_acyl-thioesterase"/>
</dbReference>
<evidence type="ECO:0000256" key="5">
    <source>
        <dbReference type="ARBA" id="ARBA00039314"/>
    </source>
</evidence>
<name>A0A9X2L7K1_9PROT</name>
<evidence type="ECO:0000256" key="7">
    <source>
        <dbReference type="ARBA" id="ARBA00042645"/>
    </source>
</evidence>
<dbReference type="InterPro" id="IPR000073">
    <property type="entry name" value="AB_hydrolase_1"/>
</dbReference>
<protein>
    <recommendedName>
        <fullName evidence="5">Palmitoyl-protein thioesterase ABHD10, mitochondrial</fullName>
        <ecNumber evidence="4">3.1.1.93</ecNumber>
        <ecNumber evidence="1">3.1.2.22</ecNumber>
    </recommendedName>
    <alternativeName>
        <fullName evidence="7">Acyl-protein thioesterase ABHD10</fullName>
    </alternativeName>
    <alternativeName>
        <fullName evidence="8">Alpha/beta hydrolase domain-containing protein 10</fullName>
    </alternativeName>
    <alternativeName>
        <fullName evidence="6">Mycophenolic acid acyl-glucuronide esterase, mitochondrial</fullName>
    </alternativeName>
</protein>
<comment type="catalytic activity">
    <reaction evidence="10">
        <text>S-hexadecanoyl-L-cysteinyl-[protein] + H2O = L-cysteinyl-[protein] + hexadecanoate + H(+)</text>
        <dbReference type="Rhea" id="RHEA:19233"/>
        <dbReference type="Rhea" id="RHEA-COMP:10131"/>
        <dbReference type="Rhea" id="RHEA-COMP:11032"/>
        <dbReference type="ChEBI" id="CHEBI:7896"/>
        <dbReference type="ChEBI" id="CHEBI:15377"/>
        <dbReference type="ChEBI" id="CHEBI:15378"/>
        <dbReference type="ChEBI" id="CHEBI:29950"/>
        <dbReference type="ChEBI" id="CHEBI:74151"/>
        <dbReference type="EC" id="3.1.2.22"/>
    </reaction>
    <physiologicalReaction direction="left-to-right" evidence="10">
        <dbReference type="Rhea" id="RHEA:19234"/>
    </physiologicalReaction>
</comment>
<evidence type="ECO:0000256" key="6">
    <source>
        <dbReference type="ARBA" id="ARBA00041520"/>
    </source>
</evidence>
<sequence length="264" mass="28591">MTSEPSFVQGPNGQIAYRMQEGEGPIGVWLGGYASDMLGTKAQALAASAEEAGRAFLRFDYTGHGESEGDFEEGTVSRWYKDAETAIAEAAPGKKVLIGSSMGGWVTLLYALRHPEELAGMILIAPAPDFTEKLVYPRFSSEQRTVLESDGVLRTGTSGHPAETYTQGLFVDGRQNLILGETIPVPCPVRILHGMEDDVVPTSHVLELAERIDCPSLTVTLVKGGDHRLSSPEDIERLTSLFLNFPGDGTITRHQHKPGITNRP</sequence>
<dbReference type="GO" id="GO:0008474">
    <property type="term" value="F:palmitoyl-(protein) hydrolase activity"/>
    <property type="evidence" value="ECO:0007669"/>
    <property type="project" value="UniProtKB-EC"/>
</dbReference>
<dbReference type="EMBL" id="JANIBC010000002">
    <property type="protein sequence ID" value="MCQ8184534.1"/>
    <property type="molecule type" value="Genomic_DNA"/>
</dbReference>